<sequence>MEPFSSAPSSADFIAIDMTPAASYSLRTLPQHPTGTRALHHASRPYPHFPPRRPIQRSLFADEQHSNTPHKSMLFNPSPTPVSPITKFHEATNYVYLPKQSRPYSHPDSEFPASARATQPQHGGLQSSQTHAQQLQPLVSPLRSFFDFTVQNLYSGLTHLQLAWNSALHKERKEKEALRAQFLKMQRERDVALERARNLENKYASTSYFDVTASTGAAEKHPRKHEGDRDENECRDNIQLPTPPMTSAFPTDSNTVNRHPWNTSLVDDDSYSLVYPIESSPSPSPPPPPISGRQTFHPTIHLASSTPDLSSRSLTSSHQRLVKPEPAISRYIHVLQDGGCPQNRSLPITLIGLRLKNLRIQRSRVCRGILLAMIRIADHPVL</sequence>
<evidence type="ECO:0000313" key="3">
    <source>
        <dbReference type="EMBL" id="KAJ4468704.1"/>
    </source>
</evidence>
<evidence type="ECO:0000313" key="4">
    <source>
        <dbReference type="Proteomes" id="UP001150266"/>
    </source>
</evidence>
<keyword evidence="1" id="KW-0175">Coiled coil</keyword>
<comment type="caution">
    <text evidence="3">The sequence shown here is derived from an EMBL/GenBank/DDBJ whole genome shotgun (WGS) entry which is preliminary data.</text>
</comment>
<dbReference type="AlphaFoldDB" id="A0A9W8ZWD6"/>
<dbReference type="EMBL" id="JAOTPV010000034">
    <property type="protein sequence ID" value="KAJ4468704.1"/>
    <property type="molecule type" value="Genomic_DNA"/>
</dbReference>
<gene>
    <name evidence="3" type="ORF">J3R30DRAFT_1593818</name>
</gene>
<reference evidence="3" key="1">
    <citation type="submission" date="2022-08" db="EMBL/GenBank/DDBJ databases">
        <title>A Global Phylogenomic Analysis of the Shiitake Genus Lentinula.</title>
        <authorList>
            <consortium name="DOE Joint Genome Institute"/>
            <person name="Sierra-Patev S."/>
            <person name="Min B."/>
            <person name="Naranjo-Ortiz M."/>
            <person name="Looney B."/>
            <person name="Konkel Z."/>
            <person name="Slot J.C."/>
            <person name="Sakamoto Y."/>
            <person name="Steenwyk J.L."/>
            <person name="Rokas A."/>
            <person name="Carro J."/>
            <person name="Camarero S."/>
            <person name="Ferreira P."/>
            <person name="Molpeceres G."/>
            <person name="Ruiz-Duenas F.J."/>
            <person name="Serrano A."/>
            <person name="Henrissat B."/>
            <person name="Drula E."/>
            <person name="Hughes K.W."/>
            <person name="Mata J.L."/>
            <person name="Ishikawa N.K."/>
            <person name="Vargas-Isla R."/>
            <person name="Ushijima S."/>
            <person name="Smith C.A."/>
            <person name="Ahrendt S."/>
            <person name="Andreopoulos W."/>
            <person name="He G."/>
            <person name="Labutti K."/>
            <person name="Lipzen A."/>
            <person name="Ng V."/>
            <person name="Riley R."/>
            <person name="Sandor L."/>
            <person name="Barry K."/>
            <person name="Martinez A.T."/>
            <person name="Xiao Y."/>
            <person name="Gibbons J.G."/>
            <person name="Terashima K."/>
            <person name="Grigoriev I.V."/>
            <person name="Hibbett D.S."/>
        </authorList>
    </citation>
    <scope>NUCLEOTIDE SEQUENCE</scope>
    <source>
        <strain evidence="3">JLM2183</strain>
    </source>
</reference>
<name>A0A9W8ZWD6_9AGAR</name>
<feature type="region of interest" description="Disordered" evidence="2">
    <location>
        <begin position="214"/>
        <end position="258"/>
    </location>
</feature>
<feature type="compositionally biased region" description="Basic and acidic residues" evidence="2">
    <location>
        <begin position="225"/>
        <end position="236"/>
    </location>
</feature>
<dbReference type="Proteomes" id="UP001150266">
    <property type="component" value="Unassembled WGS sequence"/>
</dbReference>
<feature type="compositionally biased region" description="Polar residues" evidence="2">
    <location>
        <begin position="248"/>
        <end position="258"/>
    </location>
</feature>
<organism evidence="3 4">
    <name type="scientific">Lentinula aciculospora</name>
    <dbReference type="NCBI Taxonomy" id="153920"/>
    <lineage>
        <taxon>Eukaryota</taxon>
        <taxon>Fungi</taxon>
        <taxon>Dikarya</taxon>
        <taxon>Basidiomycota</taxon>
        <taxon>Agaricomycotina</taxon>
        <taxon>Agaricomycetes</taxon>
        <taxon>Agaricomycetidae</taxon>
        <taxon>Agaricales</taxon>
        <taxon>Marasmiineae</taxon>
        <taxon>Omphalotaceae</taxon>
        <taxon>Lentinula</taxon>
    </lineage>
</organism>
<feature type="compositionally biased region" description="Polar residues" evidence="2">
    <location>
        <begin position="116"/>
        <end position="132"/>
    </location>
</feature>
<protein>
    <submittedName>
        <fullName evidence="3">Uncharacterized protein</fullName>
    </submittedName>
</protein>
<proteinExistence type="predicted"/>
<accession>A0A9W8ZWD6</accession>
<feature type="region of interest" description="Disordered" evidence="2">
    <location>
        <begin position="99"/>
        <end position="132"/>
    </location>
</feature>
<dbReference type="OrthoDB" id="2951131at2759"/>
<keyword evidence="4" id="KW-1185">Reference proteome</keyword>
<feature type="coiled-coil region" evidence="1">
    <location>
        <begin position="168"/>
        <end position="202"/>
    </location>
</feature>
<evidence type="ECO:0000256" key="1">
    <source>
        <dbReference type="SAM" id="Coils"/>
    </source>
</evidence>
<evidence type="ECO:0000256" key="2">
    <source>
        <dbReference type="SAM" id="MobiDB-lite"/>
    </source>
</evidence>
<feature type="region of interest" description="Disordered" evidence="2">
    <location>
        <begin position="275"/>
        <end position="296"/>
    </location>
</feature>